<reference evidence="1 2" key="1">
    <citation type="submission" date="2024-03" db="EMBL/GenBank/DDBJ databases">
        <title>Human intestinal bacterial collection.</title>
        <authorList>
            <person name="Pauvert C."/>
            <person name="Hitch T.C.A."/>
            <person name="Clavel T."/>
        </authorList>
    </citation>
    <scope>NUCLEOTIDE SEQUENCE [LARGE SCALE GENOMIC DNA]</scope>
    <source>
        <strain evidence="1 2">CLA-SR-H021</strain>
    </source>
</reference>
<dbReference type="EMBL" id="JBBMFM010000159">
    <property type="protein sequence ID" value="MEQ2428198.1"/>
    <property type="molecule type" value="Genomic_DNA"/>
</dbReference>
<dbReference type="Proteomes" id="UP001454086">
    <property type="component" value="Unassembled WGS sequence"/>
</dbReference>
<proteinExistence type="predicted"/>
<dbReference type="RefSeq" id="WP_349118673.1">
    <property type="nucleotide sequence ID" value="NZ_JBBMFM010000159.1"/>
</dbReference>
<evidence type="ECO:0000313" key="2">
    <source>
        <dbReference type="Proteomes" id="UP001454086"/>
    </source>
</evidence>
<keyword evidence="2" id="KW-1185">Reference proteome</keyword>
<accession>A0ABV1DCT6</accession>
<comment type="caution">
    <text evidence="1">The sequence shown here is derived from an EMBL/GenBank/DDBJ whole genome shotgun (WGS) entry which is preliminary data.</text>
</comment>
<name>A0ABV1DCT6_9FIRM</name>
<gene>
    <name evidence="1" type="ORF">WMQ36_24875</name>
</gene>
<sequence length="105" mass="12063">MIFQMASTSAYDENEVQVSIVAEKGEIIRSGDIITIPMNDHTFEQRKITAMYRDRKKWEKGKCLFSEIKEGEWAVCIIHNIHSGNIHTISSPYDEELLKDGWVCG</sequence>
<evidence type="ECO:0000313" key="1">
    <source>
        <dbReference type="EMBL" id="MEQ2428198.1"/>
    </source>
</evidence>
<organism evidence="1 2">
    <name type="scientific">Enterocloster hominis</name>
    <name type="common">ex Hitch et al. 2024</name>
    <dbReference type="NCBI Taxonomy" id="1917870"/>
    <lineage>
        <taxon>Bacteria</taxon>
        <taxon>Bacillati</taxon>
        <taxon>Bacillota</taxon>
        <taxon>Clostridia</taxon>
        <taxon>Lachnospirales</taxon>
        <taxon>Lachnospiraceae</taxon>
        <taxon>Enterocloster</taxon>
    </lineage>
</organism>
<protein>
    <submittedName>
        <fullName evidence="1">Uncharacterized protein</fullName>
    </submittedName>
</protein>